<proteinExistence type="predicted"/>
<evidence type="ECO:0000313" key="3">
    <source>
        <dbReference type="Proteomes" id="UP000621390"/>
    </source>
</evidence>
<evidence type="ECO:0000313" key="2">
    <source>
        <dbReference type="EMBL" id="MBJ7316824.1"/>
    </source>
</evidence>
<evidence type="ECO:0000313" key="1">
    <source>
        <dbReference type="EMBL" id="MBJ7265502.1"/>
    </source>
</evidence>
<dbReference type="Proteomes" id="UP000655994">
    <property type="component" value="Unassembled WGS sequence"/>
</dbReference>
<organism evidence="2 3">
    <name type="scientific">Idiomarina abyssalis</name>
    <dbReference type="NCBI Taxonomy" id="86102"/>
    <lineage>
        <taxon>Bacteria</taxon>
        <taxon>Pseudomonadati</taxon>
        <taxon>Pseudomonadota</taxon>
        <taxon>Gammaproteobacteria</taxon>
        <taxon>Alteromonadales</taxon>
        <taxon>Idiomarinaceae</taxon>
        <taxon>Idiomarina</taxon>
    </lineage>
</organism>
<gene>
    <name evidence="1" type="ORF">JHC10_00955</name>
    <name evidence="2" type="ORF">JHC11_12585</name>
</gene>
<protein>
    <submittedName>
        <fullName evidence="2">Uncharacterized protein</fullName>
    </submittedName>
</protein>
<dbReference type="AlphaFoldDB" id="A0A8I1G6S8"/>
<keyword evidence="4" id="KW-1185">Reference proteome</keyword>
<comment type="caution">
    <text evidence="2">The sequence shown here is derived from an EMBL/GenBank/DDBJ whole genome shotgun (WGS) entry which is preliminary data.</text>
</comment>
<accession>A0A8I1G6S8</accession>
<dbReference type="EMBL" id="JAEMOS010000002">
    <property type="protein sequence ID" value="MBJ7265502.1"/>
    <property type="molecule type" value="Genomic_DNA"/>
</dbReference>
<dbReference type="EMBL" id="JAEMOP010000009">
    <property type="protein sequence ID" value="MBJ7316824.1"/>
    <property type="molecule type" value="Genomic_DNA"/>
</dbReference>
<dbReference type="RefSeq" id="WP_199493333.1">
    <property type="nucleotide sequence ID" value="NZ_JAEMOP010000009.1"/>
</dbReference>
<dbReference type="Proteomes" id="UP000621390">
    <property type="component" value="Unassembled WGS sequence"/>
</dbReference>
<reference evidence="2 4" key="1">
    <citation type="submission" date="2020-09" db="EMBL/GenBank/DDBJ databases">
        <title>Draft Genomes of Bacterial Isolates from North Pond Shallow Sediments.</title>
        <authorList>
            <person name="Kiel Reese B."/>
            <person name="Mullis M."/>
            <person name="Weisend R.E."/>
        </authorList>
    </citation>
    <scope>NUCLEOTIDE SEQUENCE</scope>
    <source>
        <strain evidence="2">KJE-2</strain>
        <strain evidence="1 4">KJE-3</strain>
    </source>
</reference>
<sequence length="138" mass="15271">MSELTNTQQAFINSLQPELRQKAIDTLNRGGYFYADVIPTMTGPSVASCGVKGIQDAFPDLHLTFTGAQAESKECALDYERDIEAGERDEDDVYEGVVMAIQWRSDDTLRFFDLHIGDEILPIPVAISEKPVTQAMGL</sequence>
<name>A0A8I1G6S8_9GAMM</name>
<evidence type="ECO:0000313" key="4">
    <source>
        <dbReference type="Proteomes" id="UP000655994"/>
    </source>
</evidence>